<evidence type="ECO:0000256" key="6">
    <source>
        <dbReference type="RuleBase" id="RU004466"/>
    </source>
</evidence>
<dbReference type="InterPro" id="IPR008949">
    <property type="entry name" value="Isoprenoid_synthase_dom_sf"/>
</dbReference>
<comment type="similarity">
    <text evidence="2 6">Belongs to the FPP/GGPP synthase family.</text>
</comment>
<organism evidence="7 8">
    <name type="scientific">Actinomadura harenae</name>
    <dbReference type="NCBI Taxonomy" id="2483351"/>
    <lineage>
        <taxon>Bacteria</taxon>
        <taxon>Bacillati</taxon>
        <taxon>Actinomycetota</taxon>
        <taxon>Actinomycetes</taxon>
        <taxon>Streptosporangiales</taxon>
        <taxon>Thermomonosporaceae</taxon>
        <taxon>Actinomadura</taxon>
    </lineage>
</organism>
<proteinExistence type="inferred from homology"/>
<dbReference type="Pfam" id="PF00348">
    <property type="entry name" value="polyprenyl_synt"/>
    <property type="match status" value="1"/>
</dbReference>
<comment type="cofactor">
    <cofactor evidence="1">
        <name>Mg(2+)</name>
        <dbReference type="ChEBI" id="CHEBI:18420"/>
    </cofactor>
</comment>
<evidence type="ECO:0000256" key="4">
    <source>
        <dbReference type="ARBA" id="ARBA00022723"/>
    </source>
</evidence>
<dbReference type="Gene3D" id="1.10.600.10">
    <property type="entry name" value="Farnesyl Diphosphate Synthase"/>
    <property type="match status" value="1"/>
</dbReference>
<gene>
    <name evidence="7" type="ORF">EBO15_06705</name>
</gene>
<reference evidence="7 8" key="1">
    <citation type="submission" date="2018-10" db="EMBL/GenBank/DDBJ databases">
        <title>Isolation from soil.</title>
        <authorList>
            <person name="Hu J."/>
        </authorList>
    </citation>
    <scope>NUCLEOTIDE SEQUENCE [LARGE SCALE GENOMIC DNA]</scope>
    <source>
        <strain evidence="7 8">NEAU-Ht49</strain>
    </source>
</reference>
<evidence type="ECO:0000256" key="3">
    <source>
        <dbReference type="ARBA" id="ARBA00022679"/>
    </source>
</evidence>
<dbReference type="Proteomes" id="UP000282674">
    <property type="component" value="Unassembled WGS sequence"/>
</dbReference>
<dbReference type="SFLD" id="SFLDS00005">
    <property type="entry name" value="Isoprenoid_Synthase_Type_I"/>
    <property type="match status" value="1"/>
</dbReference>
<evidence type="ECO:0000256" key="1">
    <source>
        <dbReference type="ARBA" id="ARBA00001946"/>
    </source>
</evidence>
<keyword evidence="4" id="KW-0479">Metal-binding</keyword>
<dbReference type="GO" id="GO:0046872">
    <property type="term" value="F:metal ion binding"/>
    <property type="evidence" value="ECO:0007669"/>
    <property type="project" value="UniProtKB-KW"/>
</dbReference>
<dbReference type="OrthoDB" id="4497239at2"/>
<keyword evidence="5" id="KW-0460">Magnesium</keyword>
<protein>
    <submittedName>
        <fullName evidence="7">Polyprenyl synthetase family protein</fullName>
    </submittedName>
</protein>
<dbReference type="GO" id="GO:0004659">
    <property type="term" value="F:prenyltransferase activity"/>
    <property type="evidence" value="ECO:0007669"/>
    <property type="project" value="InterPro"/>
</dbReference>
<name>A0A3M2MHB5_9ACTN</name>
<accession>A0A3M2MHB5</accession>
<comment type="caution">
    <text evidence="7">The sequence shown here is derived from an EMBL/GenBank/DDBJ whole genome shotgun (WGS) entry which is preliminary data.</text>
</comment>
<evidence type="ECO:0000256" key="5">
    <source>
        <dbReference type="ARBA" id="ARBA00022842"/>
    </source>
</evidence>
<keyword evidence="8" id="KW-1185">Reference proteome</keyword>
<dbReference type="AlphaFoldDB" id="A0A3M2MHB5"/>
<dbReference type="InterPro" id="IPR000092">
    <property type="entry name" value="Polyprenyl_synt"/>
</dbReference>
<sequence length="309" mass="32003">MVELANSLPVAVRPAVVELAGRPGKLLRASLVAACAAFGPGGADPGRTARLGAVVELLHLASLLHDDVIDRADIRRGVPSAHAKFGAERASLAGLACFSLAGMEAAELGAGISRAVAEAAAGLAYGEMLDVERAFDTRLSLDDYLELAQRKTGDLFQLCCVLGAAEARLVPDVARLLARFGTAFGVAFQLLDDCLDLDPDARSGKPDGNDHLLGVFGAPTLCALHRDHTGELAALLMDPALRPEDGPKVRALVIDLGGLAAARSLAEDQLATCESALTELPPGEALEGLAAYLTLLRETTCPTTSPPTS</sequence>
<evidence type="ECO:0000313" key="8">
    <source>
        <dbReference type="Proteomes" id="UP000282674"/>
    </source>
</evidence>
<dbReference type="PANTHER" id="PTHR12001:SF69">
    <property type="entry name" value="ALL TRANS-POLYPRENYL-DIPHOSPHATE SYNTHASE PDSS1"/>
    <property type="match status" value="1"/>
</dbReference>
<dbReference type="EMBL" id="RFFG01000008">
    <property type="protein sequence ID" value="RMI46658.1"/>
    <property type="molecule type" value="Genomic_DNA"/>
</dbReference>
<evidence type="ECO:0000256" key="2">
    <source>
        <dbReference type="ARBA" id="ARBA00006706"/>
    </source>
</evidence>
<dbReference type="SUPFAM" id="SSF48576">
    <property type="entry name" value="Terpenoid synthases"/>
    <property type="match status" value="1"/>
</dbReference>
<dbReference type="InterPro" id="IPR033749">
    <property type="entry name" value="Polyprenyl_synt_CS"/>
</dbReference>
<evidence type="ECO:0000313" key="7">
    <source>
        <dbReference type="EMBL" id="RMI46658.1"/>
    </source>
</evidence>
<dbReference type="GO" id="GO:0008299">
    <property type="term" value="P:isoprenoid biosynthetic process"/>
    <property type="evidence" value="ECO:0007669"/>
    <property type="project" value="InterPro"/>
</dbReference>
<dbReference type="PANTHER" id="PTHR12001">
    <property type="entry name" value="GERANYLGERANYL PYROPHOSPHATE SYNTHASE"/>
    <property type="match status" value="1"/>
</dbReference>
<dbReference type="PROSITE" id="PS00723">
    <property type="entry name" value="POLYPRENYL_SYNTHASE_1"/>
    <property type="match status" value="1"/>
</dbReference>
<keyword evidence="3 6" id="KW-0808">Transferase</keyword>